<sequence>MAGVMSHEGDGAGNLPQQPLHRLASTCESVRFIVPPCYPSWTEVPEEQRARLRNIIESYFDLHGDHSPDEYRMVCAAIDHLAADRYRDYKIKAHNHLKRIYPADHTARCLSRTSRSALTSSPVLLSWETQHTQVASSGALLDERAIAKEVLGKRRGHVRGVGRVLKGTSPSLYSTVASKVPQGTFHQFSGPQNNDPRFSMYEAQLRRMQRKIVFLKNSIPVVVSEEEENEDEDKDEGMEDL</sequence>
<keyword evidence="2" id="KW-1185">Reference proteome</keyword>
<protein>
    <submittedName>
        <fullName evidence="1">Uncharacterized protein</fullName>
    </submittedName>
</protein>
<dbReference type="AlphaFoldDB" id="A0ABD1V9W5"/>
<accession>A0ABD1V9W5</accession>
<comment type="caution">
    <text evidence="1">The sequence shown here is derived from an EMBL/GenBank/DDBJ whole genome shotgun (WGS) entry which is preliminary data.</text>
</comment>
<gene>
    <name evidence="1" type="ORF">Adt_07460</name>
</gene>
<evidence type="ECO:0000313" key="1">
    <source>
        <dbReference type="EMBL" id="KAL2534109.1"/>
    </source>
</evidence>
<organism evidence="1 2">
    <name type="scientific">Abeliophyllum distichum</name>
    <dbReference type="NCBI Taxonomy" id="126358"/>
    <lineage>
        <taxon>Eukaryota</taxon>
        <taxon>Viridiplantae</taxon>
        <taxon>Streptophyta</taxon>
        <taxon>Embryophyta</taxon>
        <taxon>Tracheophyta</taxon>
        <taxon>Spermatophyta</taxon>
        <taxon>Magnoliopsida</taxon>
        <taxon>eudicotyledons</taxon>
        <taxon>Gunneridae</taxon>
        <taxon>Pentapetalae</taxon>
        <taxon>asterids</taxon>
        <taxon>lamiids</taxon>
        <taxon>Lamiales</taxon>
        <taxon>Oleaceae</taxon>
        <taxon>Forsythieae</taxon>
        <taxon>Abeliophyllum</taxon>
    </lineage>
</organism>
<dbReference type="Proteomes" id="UP001604336">
    <property type="component" value="Unassembled WGS sequence"/>
</dbReference>
<dbReference type="EMBL" id="JBFOLK010000002">
    <property type="protein sequence ID" value="KAL2534109.1"/>
    <property type="molecule type" value="Genomic_DNA"/>
</dbReference>
<reference evidence="2" key="1">
    <citation type="submission" date="2024-07" db="EMBL/GenBank/DDBJ databases">
        <title>Two chromosome-level genome assemblies of Korean endemic species Abeliophyllum distichum and Forsythia ovata (Oleaceae).</title>
        <authorList>
            <person name="Jang H."/>
        </authorList>
    </citation>
    <scope>NUCLEOTIDE SEQUENCE [LARGE SCALE GENOMIC DNA]</scope>
</reference>
<evidence type="ECO:0000313" key="2">
    <source>
        <dbReference type="Proteomes" id="UP001604336"/>
    </source>
</evidence>
<name>A0ABD1V9W5_9LAMI</name>
<proteinExistence type="predicted"/>